<dbReference type="InterPro" id="IPR013815">
    <property type="entry name" value="ATP_grasp_subdomain_1"/>
</dbReference>
<accession>A0A0H4PP36</accession>
<dbReference type="PROSITE" id="PS51186">
    <property type="entry name" value="GNAT"/>
    <property type="match status" value="1"/>
</dbReference>
<keyword evidence="1" id="KW-0436">Ligase</keyword>
<keyword evidence="2" id="KW-0547">Nucleotide-binding</keyword>
<keyword evidence="6" id="KW-1185">Reference proteome</keyword>
<dbReference type="RefSeq" id="WP_048640473.1">
    <property type="nucleotide sequence ID" value="NZ_CP012040.1"/>
</dbReference>
<dbReference type="SUPFAM" id="SSF56059">
    <property type="entry name" value="Glutathione synthetase ATP-binding domain-like"/>
    <property type="match status" value="1"/>
</dbReference>
<dbReference type="SUPFAM" id="SSF55729">
    <property type="entry name" value="Acyl-CoA N-acyltransferases (Nat)"/>
    <property type="match status" value="1"/>
</dbReference>
<sequence length="661" mass="76460">MKLNFRKAGSGDLEFLLNLERESFPEFQQTSASNLKKGLKSSFQELIIAENAADNQPVASAVLFKYKHMLRLYSISVALQYRKEGIGNAIMEYIKAFALSNNFRSITLEVRESQSKLTDWYLSKGFEVIKTLKNYYQNGEDALKMGMKIRTEAIDKGNKNLIVIDQPYVWQNTGLKATIVSVKEYINNPLYQNNANFRIFNLCSSYKYQSYGYYVSLLASARGQRVIPSTSTIKDVQIANVVQALSYELNEQVNQILSKEKGTNLSLDLYFGQTPLKAYKVLAARLYQVFEVPLFTINFIKVDKWIIKNIKVLTFKNLDEAQKETLFYAGERHFNKKRYNFPRLNNYRYDLAILINPFEANPPSNKEALEKFRKLANKKGVYVTFIGKEDINKINEFDALFIRETTNVNHYTYELSRLAFAEGLVVIDDPWSILRCSNKIYQHELFKKNKIRTPKSFTLTKNMFEDKLLDNIRYPAVLKQPDSAFSLGVIKVNNKEEAKRELGLLFKKTDMVICQEFLYSAYDWRIGILDNKPIYACKYYMTQDHWQIYNWNSDAEDKSGNHETIAIDQVPEEIVSLAVKASSLIGDGLYGVDLKFVEDKVYVIEVNDNPNIDYGVEDQVLGDKLYQLIIDSLINRIEIMKNIRHINLINNKQINTGNQNK</sequence>
<dbReference type="PANTHER" id="PTHR21621:SF0">
    <property type="entry name" value="BETA-CITRYLGLUTAMATE SYNTHASE B-RELATED"/>
    <property type="match status" value="1"/>
</dbReference>
<dbReference type="AlphaFoldDB" id="A0A0H4PP36"/>
<dbReference type="InterPro" id="IPR025839">
    <property type="entry name" value="RLAN_dom"/>
</dbReference>
<dbReference type="GO" id="GO:0008716">
    <property type="term" value="F:D-alanine-D-alanine ligase activity"/>
    <property type="evidence" value="ECO:0007669"/>
    <property type="project" value="InterPro"/>
</dbReference>
<dbReference type="Pfam" id="PF14401">
    <property type="entry name" value="RLAN"/>
    <property type="match status" value="1"/>
</dbReference>
<dbReference type="InterPro" id="IPR011761">
    <property type="entry name" value="ATP-grasp"/>
</dbReference>
<feature type="domain" description="ATP-grasp" evidence="3">
    <location>
        <begin position="443"/>
        <end position="634"/>
    </location>
</feature>
<dbReference type="GO" id="GO:0009432">
    <property type="term" value="P:SOS response"/>
    <property type="evidence" value="ECO:0007669"/>
    <property type="project" value="TreeGrafter"/>
</dbReference>
<proteinExistence type="predicted"/>
<dbReference type="InterPro" id="IPR016181">
    <property type="entry name" value="Acyl_CoA_acyltransferase"/>
</dbReference>
<evidence type="ECO:0000259" key="3">
    <source>
        <dbReference type="PROSITE" id="PS50975"/>
    </source>
</evidence>
<name>A0A0H4PP36_9BACT</name>
<dbReference type="PANTHER" id="PTHR21621">
    <property type="entry name" value="RIBOSOMAL PROTEIN S6 MODIFICATION PROTEIN"/>
    <property type="match status" value="1"/>
</dbReference>
<feature type="domain" description="N-acetyltransferase" evidence="4">
    <location>
        <begin position="3"/>
        <end position="150"/>
    </location>
</feature>
<organism evidence="5 6">
    <name type="scientific">Cyclobacterium amurskyense</name>
    <dbReference type="NCBI Taxonomy" id="320787"/>
    <lineage>
        <taxon>Bacteria</taxon>
        <taxon>Pseudomonadati</taxon>
        <taxon>Bacteroidota</taxon>
        <taxon>Cytophagia</taxon>
        <taxon>Cytophagales</taxon>
        <taxon>Cyclobacteriaceae</taxon>
        <taxon>Cyclobacterium</taxon>
    </lineage>
</organism>
<dbReference type="OrthoDB" id="9800957at2"/>
<dbReference type="GO" id="GO:0005737">
    <property type="term" value="C:cytoplasm"/>
    <property type="evidence" value="ECO:0007669"/>
    <property type="project" value="TreeGrafter"/>
</dbReference>
<dbReference type="EMBL" id="CP012040">
    <property type="protein sequence ID" value="AKP49987.1"/>
    <property type="molecule type" value="Genomic_DNA"/>
</dbReference>
<dbReference type="Gene3D" id="3.30.470.20">
    <property type="entry name" value="ATP-grasp fold, B domain"/>
    <property type="match status" value="1"/>
</dbReference>
<dbReference type="Gene3D" id="3.30.1490.20">
    <property type="entry name" value="ATP-grasp fold, A domain"/>
    <property type="match status" value="1"/>
</dbReference>
<keyword evidence="2" id="KW-0067">ATP-binding</keyword>
<dbReference type="Proteomes" id="UP000036520">
    <property type="component" value="Chromosome"/>
</dbReference>
<dbReference type="Pfam" id="PF07478">
    <property type="entry name" value="Dala_Dala_lig_C"/>
    <property type="match status" value="1"/>
</dbReference>
<evidence type="ECO:0000256" key="2">
    <source>
        <dbReference type="PROSITE-ProRule" id="PRU00409"/>
    </source>
</evidence>
<dbReference type="KEGG" id="camu:CA2015_0520"/>
<dbReference type="GO" id="GO:0046872">
    <property type="term" value="F:metal ion binding"/>
    <property type="evidence" value="ECO:0007669"/>
    <property type="project" value="InterPro"/>
</dbReference>
<evidence type="ECO:0000313" key="6">
    <source>
        <dbReference type="Proteomes" id="UP000036520"/>
    </source>
</evidence>
<dbReference type="GO" id="GO:0016747">
    <property type="term" value="F:acyltransferase activity, transferring groups other than amino-acyl groups"/>
    <property type="evidence" value="ECO:0007669"/>
    <property type="project" value="InterPro"/>
</dbReference>
<dbReference type="Gene3D" id="3.40.630.30">
    <property type="match status" value="1"/>
</dbReference>
<dbReference type="GO" id="GO:0018169">
    <property type="term" value="F:ribosomal S6-glutamic acid ligase activity"/>
    <property type="evidence" value="ECO:0007669"/>
    <property type="project" value="TreeGrafter"/>
</dbReference>
<keyword evidence="5" id="KW-0808">Transferase</keyword>
<dbReference type="InterPro" id="IPR000182">
    <property type="entry name" value="GNAT_dom"/>
</dbReference>
<dbReference type="GO" id="GO:0005524">
    <property type="term" value="F:ATP binding"/>
    <property type="evidence" value="ECO:0007669"/>
    <property type="project" value="UniProtKB-UniRule"/>
</dbReference>
<protein>
    <submittedName>
        <fullName evidence="5">GCN5-related N-acetyltransferase</fullName>
    </submittedName>
</protein>
<evidence type="ECO:0000256" key="1">
    <source>
        <dbReference type="ARBA" id="ARBA00022598"/>
    </source>
</evidence>
<evidence type="ECO:0000313" key="5">
    <source>
        <dbReference type="EMBL" id="AKP49987.1"/>
    </source>
</evidence>
<evidence type="ECO:0000259" key="4">
    <source>
        <dbReference type="PROSITE" id="PS51186"/>
    </source>
</evidence>
<reference evidence="5 6" key="1">
    <citation type="submission" date="2015-07" db="EMBL/GenBank/DDBJ databases">
        <authorList>
            <person name="Kim K.M."/>
        </authorList>
    </citation>
    <scope>NUCLEOTIDE SEQUENCE [LARGE SCALE GENOMIC DNA]</scope>
    <source>
        <strain evidence="5 6">KCTC 12363</strain>
    </source>
</reference>
<dbReference type="PROSITE" id="PS50975">
    <property type="entry name" value="ATP_GRASP"/>
    <property type="match status" value="1"/>
</dbReference>
<dbReference type="CDD" id="cd04301">
    <property type="entry name" value="NAT_SF"/>
    <property type="match status" value="1"/>
</dbReference>
<dbReference type="Pfam" id="PF00583">
    <property type="entry name" value="Acetyltransf_1"/>
    <property type="match status" value="1"/>
</dbReference>
<gene>
    <name evidence="5" type="ORF">CA2015_0520</name>
</gene>
<dbReference type="InterPro" id="IPR011095">
    <property type="entry name" value="Dala_Dala_lig_C"/>
</dbReference>